<protein>
    <submittedName>
        <fullName evidence="3">BEN domain-containing protein</fullName>
    </submittedName>
</protein>
<evidence type="ECO:0000313" key="1">
    <source>
        <dbReference type="EMBL" id="VDL69934.1"/>
    </source>
</evidence>
<sequence>MSAKFAGVLLTRTKMFVVVHTKDLCGEPKIGHILMARWHGSTYEAKVVCVGSRKYCESPHILIDAGLVVPEPEICERKETPHGSEPNADGTFELKNCIEALLAKLEKQAILIEELSSRLRRQESLFSQELQKCRSDIEELLRRVPMQIDSEEDSLSFACVPRERLEALRKLRGGNVNRFALDLEKEVYVDQPEELAINIAKRAVFKYYQVPVEAREQIWRGVRNALDSRARSVKYNAERNGPSHRSN</sequence>
<dbReference type="EMBL" id="UYSL01019794">
    <property type="protein sequence ID" value="VDL69934.1"/>
    <property type="molecule type" value="Genomic_DNA"/>
</dbReference>
<evidence type="ECO:0000313" key="3">
    <source>
        <dbReference type="WBParaSite" id="NBR_0000634401-mRNA-1"/>
    </source>
</evidence>
<proteinExistence type="predicted"/>
<name>A0A0N4XUG1_NIPBR</name>
<organism evidence="3">
    <name type="scientific">Nippostrongylus brasiliensis</name>
    <name type="common">Rat hookworm</name>
    <dbReference type="NCBI Taxonomy" id="27835"/>
    <lineage>
        <taxon>Eukaryota</taxon>
        <taxon>Metazoa</taxon>
        <taxon>Ecdysozoa</taxon>
        <taxon>Nematoda</taxon>
        <taxon>Chromadorea</taxon>
        <taxon>Rhabditida</taxon>
        <taxon>Rhabditina</taxon>
        <taxon>Rhabditomorpha</taxon>
        <taxon>Strongyloidea</taxon>
        <taxon>Heligmosomidae</taxon>
        <taxon>Nippostrongylus</taxon>
    </lineage>
</organism>
<reference evidence="1 2" key="2">
    <citation type="submission" date="2018-11" db="EMBL/GenBank/DDBJ databases">
        <authorList>
            <consortium name="Pathogen Informatics"/>
        </authorList>
    </citation>
    <scope>NUCLEOTIDE SEQUENCE [LARGE SCALE GENOMIC DNA]</scope>
</reference>
<dbReference type="WBParaSite" id="NBR_0000634401-mRNA-1">
    <property type="protein sequence ID" value="NBR_0000634401-mRNA-1"/>
    <property type="gene ID" value="NBR_0000634401"/>
</dbReference>
<dbReference type="AlphaFoldDB" id="A0A0N4XUG1"/>
<keyword evidence="2" id="KW-1185">Reference proteome</keyword>
<gene>
    <name evidence="1" type="ORF">NBR_LOCUS6345</name>
</gene>
<dbReference type="Proteomes" id="UP000271162">
    <property type="component" value="Unassembled WGS sequence"/>
</dbReference>
<reference evidence="3" key="1">
    <citation type="submission" date="2017-02" db="UniProtKB">
        <authorList>
            <consortium name="WormBaseParasite"/>
        </authorList>
    </citation>
    <scope>IDENTIFICATION</scope>
</reference>
<accession>A0A0N4XUG1</accession>
<evidence type="ECO:0000313" key="2">
    <source>
        <dbReference type="Proteomes" id="UP000271162"/>
    </source>
</evidence>